<dbReference type="Proteomes" id="UP001183414">
    <property type="component" value="Unassembled WGS sequence"/>
</dbReference>
<keyword evidence="1" id="KW-0472">Membrane</keyword>
<evidence type="ECO:0008006" key="4">
    <source>
        <dbReference type="Google" id="ProtNLM"/>
    </source>
</evidence>
<gene>
    <name evidence="2" type="ORF">RM572_28050</name>
</gene>
<keyword evidence="1" id="KW-1133">Transmembrane helix</keyword>
<organism evidence="2 3">
    <name type="scientific">Streptomyces hazeniae</name>
    <dbReference type="NCBI Taxonomy" id="3075538"/>
    <lineage>
        <taxon>Bacteria</taxon>
        <taxon>Bacillati</taxon>
        <taxon>Actinomycetota</taxon>
        <taxon>Actinomycetes</taxon>
        <taxon>Kitasatosporales</taxon>
        <taxon>Streptomycetaceae</taxon>
        <taxon>Streptomyces</taxon>
    </lineage>
</organism>
<name>A0ABU2P185_9ACTN</name>
<proteinExistence type="predicted"/>
<keyword evidence="3" id="KW-1185">Reference proteome</keyword>
<protein>
    <recommendedName>
        <fullName evidence="4">Class IIb bacteriocin, lactobin A/cerein 7B family</fullName>
    </recommendedName>
</protein>
<sequence length="53" mass="5458">MLEEHVNATLNRPIEDQPAQYLGEQEPVMTAVAAFTAGAAVVTGAYAVGKAVG</sequence>
<evidence type="ECO:0000313" key="2">
    <source>
        <dbReference type="EMBL" id="MDT0382611.1"/>
    </source>
</evidence>
<accession>A0ABU2P185</accession>
<evidence type="ECO:0000256" key="1">
    <source>
        <dbReference type="SAM" id="Phobius"/>
    </source>
</evidence>
<dbReference type="RefSeq" id="WP_311676185.1">
    <property type="nucleotide sequence ID" value="NZ_JAVREQ010000045.1"/>
</dbReference>
<comment type="caution">
    <text evidence="2">The sequence shown here is derived from an EMBL/GenBank/DDBJ whole genome shotgun (WGS) entry which is preliminary data.</text>
</comment>
<keyword evidence="1" id="KW-0812">Transmembrane</keyword>
<evidence type="ECO:0000313" key="3">
    <source>
        <dbReference type="Proteomes" id="UP001183414"/>
    </source>
</evidence>
<feature type="transmembrane region" description="Helical" evidence="1">
    <location>
        <begin position="28"/>
        <end position="48"/>
    </location>
</feature>
<reference evidence="3" key="1">
    <citation type="submission" date="2023-07" db="EMBL/GenBank/DDBJ databases">
        <title>30 novel species of actinomycetes from the DSMZ collection.</title>
        <authorList>
            <person name="Nouioui I."/>
        </authorList>
    </citation>
    <scope>NUCLEOTIDE SEQUENCE [LARGE SCALE GENOMIC DNA]</scope>
    <source>
        <strain evidence="3">DSM 42041</strain>
    </source>
</reference>
<dbReference type="EMBL" id="JAVREQ010000045">
    <property type="protein sequence ID" value="MDT0382611.1"/>
    <property type="molecule type" value="Genomic_DNA"/>
</dbReference>